<dbReference type="Proteomes" id="UP000539313">
    <property type="component" value="Unassembled WGS sequence"/>
</dbReference>
<evidence type="ECO:0000313" key="3">
    <source>
        <dbReference type="Proteomes" id="UP000539313"/>
    </source>
</evidence>
<dbReference type="RefSeq" id="WP_157995687.1">
    <property type="nucleotide sequence ID" value="NZ_JACJII010000001.1"/>
</dbReference>
<dbReference type="Gene3D" id="3.30.750.24">
    <property type="entry name" value="STAS domain"/>
    <property type="match status" value="1"/>
</dbReference>
<sequence length="127" mass="13288">MKPTAPQQPLLSDAGLPAAAAPGGLTLESFRKGPFTVVKMAGRLHAGAAVTAEAEILSTIVMAPRPLRLVLDLTEVTSVDFHGKSLLTKTRFTVQAGRGTLLVVAPDDSPVHRIPHLDVVSTPVHLG</sequence>
<reference evidence="2 3" key="1">
    <citation type="submission" date="2020-08" db="EMBL/GenBank/DDBJ databases">
        <title>Sequencing the genomes of 1000 actinobacteria strains.</title>
        <authorList>
            <person name="Klenk H.-P."/>
        </authorList>
    </citation>
    <scope>NUCLEOTIDE SEQUENCE [LARGE SCALE GENOMIC DNA]</scope>
    <source>
        <strain evidence="2 3">DSM 45823</strain>
    </source>
</reference>
<dbReference type="SUPFAM" id="SSF52091">
    <property type="entry name" value="SpoIIaa-like"/>
    <property type="match status" value="1"/>
</dbReference>
<organism evidence="2 3">
    <name type="scientific">Thermomonospora cellulosilytica</name>
    <dbReference type="NCBI Taxonomy" id="1411118"/>
    <lineage>
        <taxon>Bacteria</taxon>
        <taxon>Bacillati</taxon>
        <taxon>Actinomycetota</taxon>
        <taxon>Actinomycetes</taxon>
        <taxon>Streptosporangiales</taxon>
        <taxon>Thermomonosporaceae</taxon>
        <taxon>Thermomonospora</taxon>
    </lineage>
</organism>
<proteinExistence type="predicted"/>
<dbReference type="InterPro" id="IPR036513">
    <property type="entry name" value="STAS_dom_sf"/>
</dbReference>
<name>A0A7W3R7E0_9ACTN</name>
<gene>
    <name evidence="2" type="ORF">HNR21_001464</name>
</gene>
<dbReference type="AlphaFoldDB" id="A0A7W3R7E0"/>
<evidence type="ECO:0000313" key="2">
    <source>
        <dbReference type="EMBL" id="MBA9002582.1"/>
    </source>
</evidence>
<dbReference type="InterPro" id="IPR002645">
    <property type="entry name" value="STAS_dom"/>
</dbReference>
<feature type="domain" description="STAS" evidence="1">
    <location>
        <begin position="25"/>
        <end position="105"/>
    </location>
</feature>
<dbReference type="PROSITE" id="PS50801">
    <property type="entry name" value="STAS"/>
    <property type="match status" value="1"/>
</dbReference>
<accession>A0A7W3R7E0</accession>
<comment type="caution">
    <text evidence="2">The sequence shown here is derived from an EMBL/GenBank/DDBJ whole genome shotgun (WGS) entry which is preliminary data.</text>
</comment>
<protein>
    <submittedName>
        <fullName evidence="2">Anti-anti-sigma regulatory factor</fullName>
    </submittedName>
</protein>
<evidence type="ECO:0000259" key="1">
    <source>
        <dbReference type="PROSITE" id="PS50801"/>
    </source>
</evidence>
<keyword evidence="3" id="KW-1185">Reference proteome</keyword>
<dbReference type="EMBL" id="JACJII010000001">
    <property type="protein sequence ID" value="MBA9002582.1"/>
    <property type="molecule type" value="Genomic_DNA"/>
</dbReference>